<dbReference type="GeneID" id="75088240"/>
<dbReference type="RefSeq" id="WP_113712207.1">
    <property type="nucleotide sequence ID" value="NZ_CMPU01000004.1"/>
</dbReference>
<gene>
    <name evidence="1" type="ORF">FYW06_23570</name>
    <name evidence="2" type="ORF">P6U22_22030</name>
</gene>
<dbReference type="Proteomes" id="UP000325411">
    <property type="component" value="Unassembled WGS sequence"/>
</dbReference>
<dbReference type="EMBL" id="JARPRV010000017">
    <property type="protein sequence ID" value="MDG0943825.1"/>
    <property type="molecule type" value="Genomic_DNA"/>
</dbReference>
<evidence type="ECO:0000313" key="2">
    <source>
        <dbReference type="EMBL" id="MDG0943825.1"/>
    </source>
</evidence>
<evidence type="ECO:0000313" key="1">
    <source>
        <dbReference type="EMBL" id="KAA8474918.1"/>
    </source>
</evidence>
<dbReference type="EMBL" id="VXCE01000024">
    <property type="protein sequence ID" value="KAA8474918.1"/>
    <property type="molecule type" value="Genomic_DNA"/>
</dbReference>
<keyword evidence="4" id="KW-1185">Reference proteome</keyword>
<reference evidence="1 3" key="1">
    <citation type="submission" date="2019-09" db="EMBL/GenBank/DDBJ databases">
        <authorList>
            <person name="Geng P."/>
            <person name="Wan X."/>
            <person name="Zhou G."/>
            <person name="Yuan Z."/>
            <person name="Hu X."/>
        </authorList>
    </citation>
    <scope>NUCLEOTIDE SEQUENCE [LARGE SCALE GENOMIC DNA]</scope>
    <source>
        <strain evidence="1 3">EFR-4</strain>
    </source>
</reference>
<name>A0A5M9GQB9_9BACI</name>
<sequence length="25" mass="2884">MKAGDKTLMKILSEIQESKDLTKEF</sequence>
<comment type="caution">
    <text evidence="1">The sequence shown here is derived from an EMBL/GenBank/DDBJ whole genome shotgun (WGS) entry which is preliminary data.</text>
</comment>
<evidence type="ECO:0000313" key="4">
    <source>
        <dbReference type="Proteomes" id="UP001221338"/>
    </source>
</evidence>
<proteinExistence type="predicted"/>
<evidence type="ECO:0000313" key="3">
    <source>
        <dbReference type="Proteomes" id="UP000325411"/>
    </source>
</evidence>
<organism evidence="1 3">
    <name type="scientific">Bacillus paranthracis</name>
    <dbReference type="NCBI Taxonomy" id="2026186"/>
    <lineage>
        <taxon>Bacteria</taxon>
        <taxon>Bacillati</taxon>
        <taxon>Bacillota</taxon>
        <taxon>Bacilli</taxon>
        <taxon>Bacillales</taxon>
        <taxon>Bacillaceae</taxon>
        <taxon>Bacillus</taxon>
        <taxon>Bacillus cereus group</taxon>
    </lineage>
</organism>
<accession>A0A5M9GQB9</accession>
<dbReference type="Proteomes" id="UP001221338">
    <property type="component" value="Unassembled WGS sequence"/>
</dbReference>
<dbReference type="AlphaFoldDB" id="A0A5M9GQB9"/>
<protein>
    <submittedName>
        <fullName evidence="1">DUF3967 domain-containing protein</fullName>
    </submittedName>
</protein>
<reference evidence="2 4" key="2">
    <citation type="submission" date="2023-03" db="EMBL/GenBank/DDBJ databases">
        <title>Genetic diversity of Bacillus cereus sensu lato isolates from Slovenia.</title>
        <authorList>
            <person name="Abdelli M."/>
        </authorList>
    </citation>
    <scope>NUCLEOTIDE SEQUENCE [LARGE SCALE GENOMIC DNA]</scope>
    <source>
        <strain evidence="2 4">SIBC61B</strain>
    </source>
</reference>